<organism evidence="2 3">
    <name type="scientific">Peptoniphilus koenoeneniae</name>
    <dbReference type="NCBI Taxonomy" id="507751"/>
    <lineage>
        <taxon>Bacteria</taxon>
        <taxon>Bacillati</taxon>
        <taxon>Bacillota</taxon>
        <taxon>Tissierellia</taxon>
        <taxon>Tissierellales</taxon>
        <taxon>Peptoniphilaceae</taxon>
        <taxon>Peptoniphilus</taxon>
    </lineage>
</organism>
<comment type="caution">
    <text evidence="2">The sequence shown here is derived from an EMBL/GenBank/DDBJ whole genome shotgun (WGS) entry which is preliminary data.</text>
</comment>
<evidence type="ECO:0000259" key="1">
    <source>
        <dbReference type="SMART" id="SM00933"/>
    </source>
</evidence>
<proteinExistence type="predicted"/>
<feature type="domain" description="NurA" evidence="1">
    <location>
        <begin position="58"/>
        <end position="279"/>
    </location>
</feature>
<protein>
    <recommendedName>
        <fullName evidence="1">NurA domain-containing protein</fullName>
    </recommendedName>
</protein>
<dbReference type="Pfam" id="PF09376">
    <property type="entry name" value="NurA"/>
    <property type="match status" value="1"/>
</dbReference>
<gene>
    <name evidence="2" type="ORF">J2S72_001371</name>
</gene>
<dbReference type="SMART" id="SM00933">
    <property type="entry name" value="NurA"/>
    <property type="match status" value="1"/>
</dbReference>
<name>A0ABU0AX16_9FIRM</name>
<dbReference type="InterPro" id="IPR018977">
    <property type="entry name" value="NurA_domain"/>
</dbReference>
<dbReference type="EMBL" id="JAUSTN010000006">
    <property type="protein sequence ID" value="MDQ0275346.1"/>
    <property type="molecule type" value="Genomic_DNA"/>
</dbReference>
<evidence type="ECO:0000313" key="3">
    <source>
        <dbReference type="Proteomes" id="UP001236559"/>
    </source>
</evidence>
<accession>A0ABU0AX16</accession>
<dbReference type="RefSeq" id="WP_307495231.1">
    <property type="nucleotide sequence ID" value="NZ_JAUSTN010000006.1"/>
</dbReference>
<keyword evidence="3" id="KW-1185">Reference proteome</keyword>
<sequence length="309" mass="35795">MTYENLRDQVKNINRSIKEKYSAIFSMENLEFRNLIIDKVGQILDLEKMKEDQLKNFGKLITVDGSVNRAGGNYPHYIELYRALGLGTDNSRLIKNMVYTPILSEEKNQNEDKSKKLLAEIELETAREAVEKFKPQILMMDGGLVRYYIYGKEKLELLISTARENNTEVFGLIKDIKTDIISKALKFSKDFYDREILFGRLKVGEGIFIKNTVNEKFKDYGFSSCFLRTSNYPGAVGIDLVDGTEEKLKKIANLVYTLTPKDSRGVPLLIDIVDKEVKITDDILNKILESELDRQYYERFFISERDKRN</sequence>
<dbReference type="Proteomes" id="UP001236559">
    <property type="component" value="Unassembled WGS sequence"/>
</dbReference>
<reference evidence="2 3" key="1">
    <citation type="submission" date="2023-07" db="EMBL/GenBank/DDBJ databases">
        <title>Genomic Encyclopedia of Type Strains, Phase IV (KMG-IV): sequencing the most valuable type-strain genomes for metagenomic binning, comparative biology and taxonomic classification.</title>
        <authorList>
            <person name="Goeker M."/>
        </authorList>
    </citation>
    <scope>NUCLEOTIDE SEQUENCE [LARGE SCALE GENOMIC DNA]</scope>
    <source>
        <strain evidence="2 3">DSM 22616</strain>
    </source>
</reference>
<evidence type="ECO:0000313" key="2">
    <source>
        <dbReference type="EMBL" id="MDQ0275346.1"/>
    </source>
</evidence>